<comment type="catalytic activity">
    <reaction evidence="6 8">
        <text>dCMP + ATP = dCDP + ADP</text>
        <dbReference type="Rhea" id="RHEA:25094"/>
        <dbReference type="ChEBI" id="CHEBI:30616"/>
        <dbReference type="ChEBI" id="CHEBI:57566"/>
        <dbReference type="ChEBI" id="CHEBI:58593"/>
        <dbReference type="ChEBI" id="CHEBI:456216"/>
        <dbReference type="EC" id="2.7.4.25"/>
    </reaction>
</comment>
<dbReference type="InterPro" id="IPR003136">
    <property type="entry name" value="Cytidylate_kin"/>
</dbReference>
<dbReference type="GO" id="GO:0036431">
    <property type="term" value="F:dCMP kinase activity"/>
    <property type="evidence" value="ECO:0007669"/>
    <property type="project" value="InterPro"/>
</dbReference>
<dbReference type="CDD" id="cd02020">
    <property type="entry name" value="CMPK"/>
    <property type="match status" value="1"/>
</dbReference>
<comment type="similarity">
    <text evidence="1 8">Belongs to the cytidylate kinase family. Type 1 subfamily.</text>
</comment>
<evidence type="ECO:0000256" key="1">
    <source>
        <dbReference type="ARBA" id="ARBA00009427"/>
    </source>
</evidence>
<evidence type="ECO:0000313" key="10">
    <source>
        <dbReference type="EMBL" id="QGR03592.1"/>
    </source>
</evidence>
<evidence type="ECO:0000313" key="11">
    <source>
        <dbReference type="Proteomes" id="UP000422822"/>
    </source>
</evidence>
<keyword evidence="8" id="KW-0963">Cytoplasm</keyword>
<name>A0AAE6QAQ6_EHRRU</name>
<dbReference type="Pfam" id="PF02224">
    <property type="entry name" value="Cytidylate_kin"/>
    <property type="match status" value="1"/>
</dbReference>
<dbReference type="GO" id="GO:0005524">
    <property type="term" value="F:ATP binding"/>
    <property type="evidence" value="ECO:0007669"/>
    <property type="project" value="UniProtKB-UniRule"/>
</dbReference>
<evidence type="ECO:0000259" key="9">
    <source>
        <dbReference type="Pfam" id="PF02224"/>
    </source>
</evidence>
<proteinExistence type="inferred from homology"/>
<dbReference type="NCBIfam" id="TIGR00017">
    <property type="entry name" value="cmk"/>
    <property type="match status" value="1"/>
</dbReference>
<keyword evidence="5 8" id="KW-0067">ATP-binding</keyword>
<keyword evidence="4 8" id="KW-0418">Kinase</keyword>
<dbReference type="EC" id="2.7.4.25" evidence="8"/>
<protein>
    <recommendedName>
        <fullName evidence="8">Cytidylate kinase</fullName>
        <shortName evidence="8">CK</shortName>
        <ecNumber evidence="8">2.7.4.25</ecNumber>
    </recommendedName>
    <alternativeName>
        <fullName evidence="8">Cytidine monophosphate kinase</fullName>
        <shortName evidence="8">CMP kinase</shortName>
    </alternativeName>
</protein>
<keyword evidence="3 8" id="KW-0547">Nucleotide-binding</keyword>
<dbReference type="InterPro" id="IPR027417">
    <property type="entry name" value="P-loop_NTPase"/>
</dbReference>
<evidence type="ECO:0000256" key="4">
    <source>
        <dbReference type="ARBA" id="ARBA00022777"/>
    </source>
</evidence>
<sequence length="212" mass="24487">MTRYHNNFVITIDGPSASGKGSLAKQLAKSLNFKYLNTGKLYRIIAILFGRTAEHNLKIDNTLENKILSLLEDNNILYSDENTGKIASILARHQHIRTALLPIQKKLIYLSKPGIVLDGRDTSSIIFPDADLKIFITAQTSIRAQRRFKELQQQNKEMYKQVYRHIVHRDIRDTYRELSPLVKVEDALYIDSSYLSKEEVLSYVKEKIKTYL</sequence>
<keyword evidence="11" id="KW-1185">Reference proteome</keyword>
<dbReference type="Gene3D" id="3.40.50.300">
    <property type="entry name" value="P-loop containing nucleotide triphosphate hydrolases"/>
    <property type="match status" value="1"/>
</dbReference>
<dbReference type="RefSeq" id="WP_158406779.1">
    <property type="nucleotide sequence ID" value="NZ_CP033454.1"/>
</dbReference>
<feature type="domain" description="Cytidylate kinase" evidence="9">
    <location>
        <begin position="10"/>
        <end position="209"/>
    </location>
</feature>
<dbReference type="EMBL" id="CP033455">
    <property type="protein sequence ID" value="QGR03592.1"/>
    <property type="molecule type" value="Genomic_DNA"/>
</dbReference>
<comment type="catalytic activity">
    <reaction evidence="7 8">
        <text>CMP + ATP = CDP + ADP</text>
        <dbReference type="Rhea" id="RHEA:11600"/>
        <dbReference type="ChEBI" id="CHEBI:30616"/>
        <dbReference type="ChEBI" id="CHEBI:58069"/>
        <dbReference type="ChEBI" id="CHEBI:60377"/>
        <dbReference type="ChEBI" id="CHEBI:456216"/>
        <dbReference type="EC" id="2.7.4.25"/>
    </reaction>
</comment>
<accession>A0AAE6QAQ6</accession>
<dbReference type="SUPFAM" id="SSF52540">
    <property type="entry name" value="P-loop containing nucleoside triphosphate hydrolases"/>
    <property type="match status" value="1"/>
</dbReference>
<dbReference type="GO" id="GO:0005737">
    <property type="term" value="C:cytoplasm"/>
    <property type="evidence" value="ECO:0007669"/>
    <property type="project" value="UniProtKB-SubCell"/>
</dbReference>
<evidence type="ECO:0000256" key="2">
    <source>
        <dbReference type="ARBA" id="ARBA00022679"/>
    </source>
</evidence>
<gene>
    <name evidence="8 10" type="primary">cmk</name>
    <name evidence="10" type="ORF">EDL80_03400</name>
</gene>
<evidence type="ECO:0000256" key="5">
    <source>
        <dbReference type="ARBA" id="ARBA00022840"/>
    </source>
</evidence>
<evidence type="ECO:0000256" key="8">
    <source>
        <dbReference type="HAMAP-Rule" id="MF_00238"/>
    </source>
</evidence>
<evidence type="ECO:0000256" key="3">
    <source>
        <dbReference type="ARBA" id="ARBA00022741"/>
    </source>
</evidence>
<dbReference type="AlphaFoldDB" id="A0AAE6QAQ6"/>
<keyword evidence="2 8" id="KW-0808">Transferase</keyword>
<dbReference type="Proteomes" id="UP000422822">
    <property type="component" value="Chromosome"/>
</dbReference>
<dbReference type="InterPro" id="IPR011994">
    <property type="entry name" value="Cytidylate_kinase_dom"/>
</dbReference>
<evidence type="ECO:0000256" key="7">
    <source>
        <dbReference type="ARBA" id="ARBA00048478"/>
    </source>
</evidence>
<reference evidence="10 11" key="1">
    <citation type="submission" date="2018-10" db="EMBL/GenBank/DDBJ databases">
        <title>Propagation and draft genome sequences of three atypical Erhlichia ruminantium isolates.</title>
        <authorList>
            <person name="Liebenberg J."/>
            <person name="Steyn H."/>
            <person name="Josemans A."/>
            <person name="Zweygarth E."/>
        </authorList>
    </citation>
    <scope>NUCLEOTIDE SEQUENCE [LARGE SCALE GENOMIC DNA]</scope>
    <source>
        <strain evidence="10 11">Omatjenne</strain>
    </source>
</reference>
<dbReference type="GO" id="GO:0006220">
    <property type="term" value="P:pyrimidine nucleotide metabolic process"/>
    <property type="evidence" value="ECO:0007669"/>
    <property type="project" value="UniProtKB-UniRule"/>
</dbReference>
<comment type="subcellular location">
    <subcellularLocation>
        <location evidence="8">Cytoplasm</location>
    </subcellularLocation>
</comment>
<organism evidence="10 11">
    <name type="scientific">Ehrlichia ruminantium</name>
    <name type="common">heartwater rickettsia</name>
    <name type="synonym">Cowdria ruminantium</name>
    <dbReference type="NCBI Taxonomy" id="779"/>
    <lineage>
        <taxon>Bacteria</taxon>
        <taxon>Pseudomonadati</taxon>
        <taxon>Pseudomonadota</taxon>
        <taxon>Alphaproteobacteria</taxon>
        <taxon>Rickettsiales</taxon>
        <taxon>Anaplasmataceae</taxon>
        <taxon>Ehrlichia</taxon>
    </lineage>
</organism>
<feature type="binding site" evidence="8">
    <location>
        <begin position="14"/>
        <end position="22"/>
    </location>
    <ligand>
        <name>ATP</name>
        <dbReference type="ChEBI" id="CHEBI:30616"/>
    </ligand>
</feature>
<evidence type="ECO:0000256" key="6">
    <source>
        <dbReference type="ARBA" id="ARBA00047615"/>
    </source>
</evidence>
<dbReference type="HAMAP" id="MF_00238">
    <property type="entry name" value="Cytidyl_kinase_type1"/>
    <property type="match status" value="1"/>
</dbReference>